<feature type="region of interest" description="Disordered" evidence="2">
    <location>
        <begin position="98"/>
        <end position="123"/>
    </location>
</feature>
<reference evidence="5 6" key="1">
    <citation type="submission" date="2023-10" db="EMBL/GenBank/DDBJ databases">
        <title>Chromosome-scale genome assembly provides insights into flower coloration mechanisms of Canna indica.</title>
        <authorList>
            <person name="Li C."/>
        </authorList>
    </citation>
    <scope>NUCLEOTIDE SEQUENCE [LARGE SCALE GENOMIC DNA]</scope>
    <source>
        <tissue evidence="5">Flower</tissue>
    </source>
</reference>
<dbReference type="SUPFAM" id="SSF49503">
    <property type="entry name" value="Cupredoxins"/>
    <property type="match status" value="1"/>
</dbReference>
<evidence type="ECO:0000259" key="4">
    <source>
        <dbReference type="Pfam" id="PF07732"/>
    </source>
</evidence>
<feature type="signal peptide" evidence="3">
    <location>
        <begin position="1"/>
        <end position="26"/>
    </location>
</feature>
<evidence type="ECO:0000313" key="5">
    <source>
        <dbReference type="EMBL" id="WOK98852.1"/>
    </source>
</evidence>
<name>A0AAQ3K1A7_9LILI</name>
<feature type="domain" description="Plastocyanin-like" evidence="4">
    <location>
        <begin position="57"/>
        <end position="100"/>
    </location>
</feature>
<feature type="chain" id="PRO_5042909917" evidence="3">
    <location>
        <begin position="27"/>
        <end position="123"/>
    </location>
</feature>
<keyword evidence="6" id="KW-1185">Reference proteome</keyword>
<evidence type="ECO:0000256" key="3">
    <source>
        <dbReference type="SAM" id="SignalP"/>
    </source>
</evidence>
<proteinExistence type="inferred from homology"/>
<organism evidence="5 6">
    <name type="scientific">Canna indica</name>
    <name type="common">Indian-shot</name>
    <dbReference type="NCBI Taxonomy" id="4628"/>
    <lineage>
        <taxon>Eukaryota</taxon>
        <taxon>Viridiplantae</taxon>
        <taxon>Streptophyta</taxon>
        <taxon>Embryophyta</taxon>
        <taxon>Tracheophyta</taxon>
        <taxon>Spermatophyta</taxon>
        <taxon>Magnoliopsida</taxon>
        <taxon>Liliopsida</taxon>
        <taxon>Zingiberales</taxon>
        <taxon>Cannaceae</taxon>
        <taxon>Canna</taxon>
    </lineage>
</organism>
<accession>A0AAQ3K1A7</accession>
<comment type="similarity">
    <text evidence="1">Belongs to the multicopper oxidase family.</text>
</comment>
<dbReference type="InterPro" id="IPR011707">
    <property type="entry name" value="Cu-oxidase-like_N"/>
</dbReference>
<evidence type="ECO:0000313" key="6">
    <source>
        <dbReference type="Proteomes" id="UP001327560"/>
    </source>
</evidence>
<protein>
    <submittedName>
        <fullName evidence="5">L-ascorbate oxidase</fullName>
    </submittedName>
</protein>
<sequence>MSSPPLRAPAGVELVLSVFGLAAITAEDLLRVECHLQHHLPHRCPPTSYPHQWSVSRPNINATSNNNVIVNVFNFLNEPFLISWKEVQRRKNSWQDGVARSFPLGDSMRSASRRKKKKIGSMQ</sequence>
<keyword evidence="3" id="KW-0732">Signal</keyword>
<dbReference type="Proteomes" id="UP001327560">
    <property type="component" value="Chromosome 2"/>
</dbReference>
<gene>
    <name evidence="5" type="ORF">Cni_G07564</name>
</gene>
<dbReference type="Pfam" id="PF07732">
    <property type="entry name" value="Cu-oxidase_3"/>
    <property type="match status" value="1"/>
</dbReference>
<dbReference type="GO" id="GO:0005507">
    <property type="term" value="F:copper ion binding"/>
    <property type="evidence" value="ECO:0007669"/>
    <property type="project" value="InterPro"/>
</dbReference>
<evidence type="ECO:0000256" key="2">
    <source>
        <dbReference type="SAM" id="MobiDB-lite"/>
    </source>
</evidence>
<feature type="compositionally biased region" description="Basic residues" evidence="2">
    <location>
        <begin position="111"/>
        <end position="123"/>
    </location>
</feature>
<dbReference type="EMBL" id="CP136891">
    <property type="protein sequence ID" value="WOK98852.1"/>
    <property type="molecule type" value="Genomic_DNA"/>
</dbReference>
<dbReference type="AlphaFoldDB" id="A0AAQ3K1A7"/>
<dbReference type="InterPro" id="IPR008972">
    <property type="entry name" value="Cupredoxin"/>
</dbReference>
<evidence type="ECO:0000256" key="1">
    <source>
        <dbReference type="ARBA" id="ARBA00010609"/>
    </source>
</evidence>